<dbReference type="RefSeq" id="WP_376871334.1">
    <property type="nucleotide sequence ID" value="NZ_JBHUHP010000001.1"/>
</dbReference>
<evidence type="ECO:0000313" key="2">
    <source>
        <dbReference type="Proteomes" id="UP001597402"/>
    </source>
</evidence>
<proteinExistence type="predicted"/>
<protein>
    <submittedName>
        <fullName evidence="1">Uncharacterized protein</fullName>
    </submittedName>
</protein>
<evidence type="ECO:0000313" key="1">
    <source>
        <dbReference type="EMBL" id="MFD2090447.1"/>
    </source>
</evidence>
<comment type="caution">
    <text evidence="1">The sequence shown here is derived from an EMBL/GenBank/DDBJ whole genome shotgun (WGS) entry which is preliminary data.</text>
</comment>
<name>A0ABW4X5S8_9ACTN</name>
<dbReference type="Proteomes" id="UP001597402">
    <property type="component" value="Unassembled WGS sequence"/>
</dbReference>
<dbReference type="EMBL" id="JBHUHP010000001">
    <property type="protein sequence ID" value="MFD2090447.1"/>
    <property type="molecule type" value="Genomic_DNA"/>
</dbReference>
<keyword evidence="2" id="KW-1185">Reference proteome</keyword>
<organism evidence="1 2">
    <name type="scientific">Blastococcus deserti</name>
    <dbReference type="NCBI Taxonomy" id="2259033"/>
    <lineage>
        <taxon>Bacteria</taxon>
        <taxon>Bacillati</taxon>
        <taxon>Actinomycetota</taxon>
        <taxon>Actinomycetes</taxon>
        <taxon>Geodermatophilales</taxon>
        <taxon>Geodermatophilaceae</taxon>
        <taxon>Blastococcus</taxon>
    </lineage>
</organism>
<sequence>MISTTPTMAPADLLGRGGFHVRSASGAGFCSGYAEPAAAHTAAPIAPVQGTGLPTGSTADRVRLVTRQSIGDVVVTTTFENTGTTLGIHSSRRPQS</sequence>
<reference evidence="2" key="1">
    <citation type="journal article" date="2019" name="Int. J. Syst. Evol. Microbiol.">
        <title>The Global Catalogue of Microorganisms (GCM) 10K type strain sequencing project: providing services to taxonomists for standard genome sequencing and annotation.</title>
        <authorList>
            <consortium name="The Broad Institute Genomics Platform"/>
            <consortium name="The Broad Institute Genome Sequencing Center for Infectious Disease"/>
            <person name="Wu L."/>
            <person name="Ma J."/>
        </authorList>
    </citation>
    <scope>NUCLEOTIDE SEQUENCE [LARGE SCALE GENOMIC DNA]</scope>
    <source>
        <strain evidence="2">JCM 3338</strain>
    </source>
</reference>
<accession>A0ABW4X5S8</accession>
<gene>
    <name evidence="1" type="ORF">ACFSHS_02560</name>
</gene>